<protein>
    <recommendedName>
        <fullName evidence="7 8">UDP-N-acetylmuramoylalanine--D-glutamate ligase</fullName>
        <ecNumber evidence="7 8">6.3.2.9</ecNumber>
    </recommendedName>
    <alternativeName>
        <fullName evidence="7">D-glutamic acid-adding enzyme</fullName>
    </alternativeName>
    <alternativeName>
        <fullName evidence="7">UDP-N-acetylmuramoyl-L-alanyl-D-glutamate synthetase</fullName>
    </alternativeName>
</protein>
<comment type="function">
    <text evidence="7 8">Cell wall formation. Catalyzes the addition of glutamate to the nucleotide precursor UDP-N-acetylmuramoyl-L-alanine (UMA).</text>
</comment>
<organism evidence="11 12">
    <name type="scientific">Candidatus Gottesmanbacteria bacterium RIFOXYB1_FULL_47_11</name>
    <dbReference type="NCBI Taxonomy" id="1798401"/>
    <lineage>
        <taxon>Bacteria</taxon>
        <taxon>Candidatus Gottesmaniibacteriota</taxon>
    </lineage>
</organism>
<evidence type="ECO:0000259" key="9">
    <source>
        <dbReference type="Pfam" id="PF02875"/>
    </source>
</evidence>
<keyword evidence="4 7" id="KW-0436">Ligase</keyword>
<dbReference type="HAMAP" id="MF_00639">
    <property type="entry name" value="MurD"/>
    <property type="match status" value="1"/>
</dbReference>
<name>A0A1F6BC42_9BACT</name>
<dbReference type="Pfam" id="PF21799">
    <property type="entry name" value="MurD-like_N"/>
    <property type="match status" value="1"/>
</dbReference>
<dbReference type="InterPro" id="IPR005762">
    <property type="entry name" value="MurD"/>
</dbReference>
<dbReference type="Gene3D" id="3.40.50.720">
    <property type="entry name" value="NAD(P)-binding Rossmann-like Domain"/>
    <property type="match status" value="1"/>
</dbReference>
<keyword evidence="7 8" id="KW-0131">Cell cycle</keyword>
<evidence type="ECO:0000313" key="12">
    <source>
        <dbReference type="Proteomes" id="UP000176186"/>
    </source>
</evidence>
<dbReference type="SUPFAM" id="SSF51984">
    <property type="entry name" value="MurCD N-terminal domain"/>
    <property type="match status" value="1"/>
</dbReference>
<dbReference type="STRING" id="1798401.A2363_04975"/>
<evidence type="ECO:0000256" key="8">
    <source>
        <dbReference type="RuleBase" id="RU003664"/>
    </source>
</evidence>
<evidence type="ECO:0000256" key="2">
    <source>
        <dbReference type="ARBA" id="ARBA00004752"/>
    </source>
</evidence>
<keyword evidence="7 8" id="KW-0132">Cell division</keyword>
<accession>A0A1F6BC42</accession>
<keyword evidence="7 8" id="KW-0961">Cell wall biogenesis/degradation</keyword>
<dbReference type="Gene3D" id="3.40.1190.10">
    <property type="entry name" value="Mur-like, catalytic domain"/>
    <property type="match status" value="1"/>
</dbReference>
<keyword evidence="6 7" id="KW-0067">ATP-binding</keyword>
<dbReference type="GO" id="GO:0005524">
    <property type="term" value="F:ATP binding"/>
    <property type="evidence" value="ECO:0007669"/>
    <property type="project" value="UniProtKB-UniRule"/>
</dbReference>
<dbReference type="Proteomes" id="UP000176186">
    <property type="component" value="Unassembled WGS sequence"/>
</dbReference>
<dbReference type="SUPFAM" id="SSF53244">
    <property type="entry name" value="MurD-like peptide ligases, peptide-binding domain"/>
    <property type="match status" value="1"/>
</dbReference>
<dbReference type="NCBIfam" id="TIGR01087">
    <property type="entry name" value="murD"/>
    <property type="match status" value="1"/>
</dbReference>
<evidence type="ECO:0000256" key="5">
    <source>
        <dbReference type="ARBA" id="ARBA00022741"/>
    </source>
</evidence>
<dbReference type="GO" id="GO:0051301">
    <property type="term" value="P:cell division"/>
    <property type="evidence" value="ECO:0007669"/>
    <property type="project" value="UniProtKB-KW"/>
</dbReference>
<dbReference type="Gene3D" id="3.90.190.20">
    <property type="entry name" value="Mur ligase, C-terminal domain"/>
    <property type="match status" value="1"/>
</dbReference>
<comment type="subcellular location">
    <subcellularLocation>
        <location evidence="1 7 8">Cytoplasm</location>
    </subcellularLocation>
</comment>
<comment type="pathway">
    <text evidence="2 7 8">Cell wall biogenesis; peptidoglycan biosynthesis.</text>
</comment>
<keyword evidence="5 7" id="KW-0547">Nucleotide-binding</keyword>
<dbReference type="InterPro" id="IPR013221">
    <property type="entry name" value="Mur_ligase_cen"/>
</dbReference>
<dbReference type="PANTHER" id="PTHR43692">
    <property type="entry name" value="UDP-N-ACETYLMURAMOYLALANINE--D-GLUTAMATE LIGASE"/>
    <property type="match status" value="1"/>
</dbReference>
<evidence type="ECO:0000256" key="3">
    <source>
        <dbReference type="ARBA" id="ARBA00022490"/>
    </source>
</evidence>
<keyword evidence="7 8" id="KW-0133">Cell shape</keyword>
<proteinExistence type="inferred from homology"/>
<dbReference type="EMBL" id="MFKE01000028">
    <property type="protein sequence ID" value="OGG34519.1"/>
    <property type="molecule type" value="Genomic_DNA"/>
</dbReference>
<dbReference type="EC" id="6.3.2.9" evidence="7 8"/>
<gene>
    <name evidence="7" type="primary">murD</name>
    <name evidence="11" type="ORF">A2363_04975</name>
</gene>
<comment type="caution">
    <text evidence="11">The sequence shown here is derived from an EMBL/GenBank/DDBJ whole genome shotgun (WGS) entry which is preliminary data.</text>
</comment>
<evidence type="ECO:0000313" key="11">
    <source>
        <dbReference type="EMBL" id="OGG34519.1"/>
    </source>
</evidence>
<keyword evidence="7 8" id="KW-0573">Peptidoglycan synthesis</keyword>
<sequence>MRTFKNKSVAVLGLSIEGLDSVQFFRAQGAKICCSDRRTRQELGETYTKLASVADEFQLGEAYLANLERFDVVVRTPGMSLRLPELAALTKSGKEITSATKLFFELSAAPIIGVTGTKGKGTTSTLIARTLSAAGRKVWLGGNVGVPLLSKIPDIQKSDIVVLELSSFQLEDLTKSPRVAVVLRTTQEHLVNQDTLASNFHPDREAYVDAKKSIVRYQNAGDTAVLNADDPTSSSFARETKGHALYFSRTDYSSAAFVRDHTVYLREGGKEQKIATLAGIKLRGEHNLDNIAAAALALQAAGVPVDVIARSAAAFEGLEHRLETVATVGGVLYVNDSFSTVPETAIAAIESFTEPIILIAGGSEKGSDFTQLGQSIAKGNVKALIAIGKMTTRIVQAARAAGYKGAVVTGLRSMPEIITSAAKIAASGDVVLLSPAAASFDMFKNYKERGYQFKHEVSLLASG</sequence>
<feature type="domain" description="Mur ligase central" evidence="10">
    <location>
        <begin position="114"/>
        <end position="297"/>
    </location>
</feature>
<reference evidence="11 12" key="1">
    <citation type="journal article" date="2016" name="Nat. Commun.">
        <title>Thousands of microbial genomes shed light on interconnected biogeochemical processes in an aquifer system.</title>
        <authorList>
            <person name="Anantharaman K."/>
            <person name="Brown C.T."/>
            <person name="Hug L.A."/>
            <person name="Sharon I."/>
            <person name="Castelle C.J."/>
            <person name="Probst A.J."/>
            <person name="Thomas B.C."/>
            <person name="Singh A."/>
            <person name="Wilkins M.J."/>
            <person name="Karaoz U."/>
            <person name="Brodie E.L."/>
            <person name="Williams K.H."/>
            <person name="Hubbard S.S."/>
            <person name="Banfield J.F."/>
        </authorList>
    </citation>
    <scope>NUCLEOTIDE SEQUENCE [LARGE SCALE GENOMIC DNA]</scope>
</reference>
<feature type="binding site" evidence="7">
    <location>
        <begin position="116"/>
        <end position="122"/>
    </location>
    <ligand>
        <name>ATP</name>
        <dbReference type="ChEBI" id="CHEBI:30616"/>
    </ligand>
</feature>
<dbReference type="InterPro" id="IPR004101">
    <property type="entry name" value="Mur_ligase_C"/>
</dbReference>
<evidence type="ECO:0000256" key="4">
    <source>
        <dbReference type="ARBA" id="ARBA00022598"/>
    </source>
</evidence>
<dbReference type="GO" id="GO:0008360">
    <property type="term" value="P:regulation of cell shape"/>
    <property type="evidence" value="ECO:0007669"/>
    <property type="project" value="UniProtKB-KW"/>
</dbReference>
<comment type="similarity">
    <text evidence="7">Belongs to the MurCDEF family.</text>
</comment>
<dbReference type="GO" id="GO:0009252">
    <property type="term" value="P:peptidoglycan biosynthetic process"/>
    <property type="evidence" value="ECO:0007669"/>
    <property type="project" value="UniProtKB-UniRule"/>
</dbReference>
<evidence type="ECO:0000256" key="6">
    <source>
        <dbReference type="ARBA" id="ARBA00022840"/>
    </source>
</evidence>
<keyword evidence="3 7" id="KW-0963">Cytoplasm</keyword>
<dbReference type="PANTHER" id="PTHR43692:SF1">
    <property type="entry name" value="UDP-N-ACETYLMURAMOYLALANINE--D-GLUTAMATE LIGASE"/>
    <property type="match status" value="1"/>
</dbReference>
<dbReference type="AlphaFoldDB" id="A0A1F6BC42"/>
<dbReference type="InterPro" id="IPR036565">
    <property type="entry name" value="Mur-like_cat_sf"/>
</dbReference>
<dbReference type="UniPathway" id="UPA00219"/>
<evidence type="ECO:0000256" key="7">
    <source>
        <dbReference type="HAMAP-Rule" id="MF_00639"/>
    </source>
</evidence>
<dbReference type="GO" id="GO:0071555">
    <property type="term" value="P:cell wall organization"/>
    <property type="evidence" value="ECO:0007669"/>
    <property type="project" value="UniProtKB-KW"/>
</dbReference>
<evidence type="ECO:0000259" key="10">
    <source>
        <dbReference type="Pfam" id="PF08245"/>
    </source>
</evidence>
<dbReference type="GO" id="GO:0008764">
    <property type="term" value="F:UDP-N-acetylmuramoylalanine-D-glutamate ligase activity"/>
    <property type="evidence" value="ECO:0007669"/>
    <property type="project" value="UniProtKB-UniRule"/>
</dbReference>
<dbReference type="Pfam" id="PF02875">
    <property type="entry name" value="Mur_ligase_C"/>
    <property type="match status" value="1"/>
</dbReference>
<dbReference type="SUPFAM" id="SSF53623">
    <property type="entry name" value="MurD-like peptide ligases, catalytic domain"/>
    <property type="match status" value="1"/>
</dbReference>
<dbReference type="Pfam" id="PF08245">
    <property type="entry name" value="Mur_ligase_M"/>
    <property type="match status" value="1"/>
</dbReference>
<dbReference type="InterPro" id="IPR036615">
    <property type="entry name" value="Mur_ligase_C_dom_sf"/>
</dbReference>
<evidence type="ECO:0000256" key="1">
    <source>
        <dbReference type="ARBA" id="ARBA00004496"/>
    </source>
</evidence>
<dbReference type="GO" id="GO:0005737">
    <property type="term" value="C:cytoplasm"/>
    <property type="evidence" value="ECO:0007669"/>
    <property type="project" value="UniProtKB-SubCell"/>
</dbReference>
<feature type="domain" description="Mur ligase C-terminal" evidence="9">
    <location>
        <begin position="320"/>
        <end position="436"/>
    </location>
</feature>
<comment type="catalytic activity">
    <reaction evidence="7 8">
        <text>UDP-N-acetyl-alpha-D-muramoyl-L-alanine + D-glutamate + ATP = UDP-N-acetyl-alpha-D-muramoyl-L-alanyl-D-glutamate + ADP + phosphate + H(+)</text>
        <dbReference type="Rhea" id="RHEA:16429"/>
        <dbReference type="ChEBI" id="CHEBI:15378"/>
        <dbReference type="ChEBI" id="CHEBI:29986"/>
        <dbReference type="ChEBI" id="CHEBI:30616"/>
        <dbReference type="ChEBI" id="CHEBI:43474"/>
        <dbReference type="ChEBI" id="CHEBI:83898"/>
        <dbReference type="ChEBI" id="CHEBI:83900"/>
        <dbReference type="ChEBI" id="CHEBI:456216"/>
        <dbReference type="EC" id="6.3.2.9"/>
    </reaction>
</comment>